<name>A0A2N4XWM4_9GAMM</name>
<protein>
    <submittedName>
        <fullName evidence="1">Protein TolA</fullName>
    </submittedName>
</protein>
<dbReference type="AlphaFoldDB" id="A0A2N4XWM4"/>
<dbReference type="InterPro" id="IPR014161">
    <property type="entry name" value="Tol-Pal_TolA"/>
</dbReference>
<dbReference type="Pfam" id="PF06519">
    <property type="entry name" value="TolA"/>
    <property type="match status" value="1"/>
</dbReference>
<gene>
    <name evidence="1" type="primary">tolA</name>
    <name evidence="1" type="ORF">CEX73_02360</name>
</gene>
<dbReference type="Gene3D" id="3.30.1150.10">
    <property type="match status" value="1"/>
</dbReference>
<comment type="caution">
    <text evidence="1">The sequence shown here is derived from an EMBL/GenBank/DDBJ whole genome shotgun (WGS) entry which is preliminary data.</text>
</comment>
<dbReference type="Proteomes" id="UP000234253">
    <property type="component" value="Unassembled WGS sequence"/>
</dbReference>
<evidence type="ECO:0000313" key="2">
    <source>
        <dbReference type="Proteomes" id="UP000234253"/>
    </source>
</evidence>
<dbReference type="GO" id="GO:0019534">
    <property type="term" value="F:toxin transmembrane transporter activity"/>
    <property type="evidence" value="ECO:0007669"/>
    <property type="project" value="InterPro"/>
</dbReference>
<organism evidence="1 2">
    <name type="scientific">Candidatus Palibaumannia cicadellinicola</name>
    <dbReference type="NCBI Taxonomy" id="186490"/>
    <lineage>
        <taxon>Bacteria</taxon>
        <taxon>Pseudomonadati</taxon>
        <taxon>Pseudomonadota</taxon>
        <taxon>Gammaproteobacteria</taxon>
        <taxon>Candidatus Palibaumannia</taxon>
    </lineage>
</organism>
<dbReference type="NCBIfam" id="TIGR02794">
    <property type="entry name" value="tolA_full"/>
    <property type="match status" value="1"/>
</dbReference>
<dbReference type="GO" id="GO:0016020">
    <property type="term" value="C:membrane"/>
    <property type="evidence" value="ECO:0007669"/>
    <property type="project" value="InterPro"/>
</dbReference>
<sequence>MVSHAISQKFFDTDRFSGKTCDLHIKLASDGMLISIIPSRGDPDLCQAAVLAAKLATIPKPPNLQVYEIVKNATLVFSPQSIK</sequence>
<dbReference type="SUPFAM" id="SSF74653">
    <property type="entry name" value="TolA/TonB C-terminal domain"/>
    <property type="match status" value="1"/>
</dbReference>
<accession>A0A2N4XWM4</accession>
<evidence type="ECO:0000313" key="1">
    <source>
        <dbReference type="EMBL" id="PLK58426.1"/>
    </source>
</evidence>
<dbReference type="GO" id="GO:0043213">
    <property type="term" value="P:bacteriocin transport"/>
    <property type="evidence" value="ECO:0007669"/>
    <property type="project" value="InterPro"/>
</dbReference>
<proteinExistence type="predicted"/>
<dbReference type="EMBL" id="NJPO01000125">
    <property type="protein sequence ID" value="PLK58426.1"/>
    <property type="molecule type" value="Genomic_DNA"/>
</dbReference>
<reference evidence="1 2" key="1">
    <citation type="submission" date="2017-06" db="EMBL/GenBank/DDBJ databases">
        <title>Metabolic interaction between xylem feeders and their symbionts.</title>
        <authorList>
            <person name="Chouaia B."/>
        </authorList>
    </citation>
    <scope>NUCLEOTIDE SEQUENCE [LARGE SCALE GENOMIC DNA]</scope>
    <source>
        <strain evidence="1 2">Gra</strain>
    </source>
</reference>